<dbReference type="Gene3D" id="2.30.30.30">
    <property type="match status" value="1"/>
</dbReference>
<evidence type="ECO:0000256" key="5">
    <source>
        <dbReference type="ARBA" id="ARBA00035318"/>
    </source>
</evidence>
<feature type="domain" description="Large ribosomal subunit protein eL14" evidence="6">
    <location>
        <begin position="51"/>
        <end position="124"/>
    </location>
</feature>
<dbReference type="Gene3D" id="6.10.250.2270">
    <property type="match status" value="1"/>
</dbReference>
<feature type="non-terminal residue" evidence="7">
    <location>
        <position position="1"/>
    </location>
</feature>
<evidence type="ECO:0000256" key="4">
    <source>
        <dbReference type="ARBA" id="ARBA00035215"/>
    </source>
</evidence>
<gene>
    <name evidence="7" type="ORF">PFISCL1PPCAC_19845</name>
</gene>
<dbReference type="InterPro" id="IPR008991">
    <property type="entry name" value="Translation_prot_SH3-like_sf"/>
</dbReference>
<keyword evidence="8" id="KW-1185">Reference proteome</keyword>
<organism evidence="7 8">
    <name type="scientific">Pristionchus fissidentatus</name>
    <dbReference type="NCBI Taxonomy" id="1538716"/>
    <lineage>
        <taxon>Eukaryota</taxon>
        <taxon>Metazoa</taxon>
        <taxon>Ecdysozoa</taxon>
        <taxon>Nematoda</taxon>
        <taxon>Chromadorea</taxon>
        <taxon>Rhabditida</taxon>
        <taxon>Rhabditina</taxon>
        <taxon>Diplogasteromorpha</taxon>
        <taxon>Diplogasteroidea</taxon>
        <taxon>Neodiplogasteridae</taxon>
        <taxon>Pristionchus</taxon>
    </lineage>
</organism>
<comment type="caution">
    <text evidence="7">The sequence shown here is derived from an EMBL/GenBank/DDBJ whole genome shotgun (WGS) entry which is preliminary data.</text>
</comment>
<dbReference type="GO" id="GO:0022625">
    <property type="term" value="C:cytosolic large ribosomal subunit"/>
    <property type="evidence" value="ECO:0007669"/>
    <property type="project" value="TreeGrafter"/>
</dbReference>
<sequence>LLQTMVYKRMVEIGRVVYIAKGDNEGKLATVVNVVDGNKVLVDGPASGVLRSVRNLKDLQLTKFKVPIRLQQRTKNVEKAWTESEISKKWEETTWAKKLAARKTRATLTDFERYKLMRAKQARNRLIKVEIAKLKKAARKA</sequence>
<dbReference type="PANTHER" id="PTHR11127">
    <property type="entry name" value="60S RIBOSOMAL PROTEIN L14"/>
    <property type="match status" value="1"/>
</dbReference>
<dbReference type="Pfam" id="PF01929">
    <property type="entry name" value="Ribosomal_L14e"/>
    <property type="match status" value="1"/>
</dbReference>
<keyword evidence="3" id="KW-0687">Ribonucleoprotein</keyword>
<dbReference type="AlphaFoldDB" id="A0AAV5WAJ4"/>
<dbReference type="InterPro" id="IPR002784">
    <property type="entry name" value="Ribosomal_eL14_dom"/>
</dbReference>
<accession>A0AAV5WAJ4</accession>
<protein>
    <recommendedName>
        <fullName evidence="4">Large ribosomal subunit protein eL14</fullName>
    </recommendedName>
    <alternativeName>
        <fullName evidence="5">60S ribosomal protein L14</fullName>
    </alternativeName>
</protein>
<evidence type="ECO:0000256" key="1">
    <source>
        <dbReference type="ARBA" id="ARBA00006592"/>
    </source>
</evidence>
<dbReference type="GO" id="GO:0003723">
    <property type="term" value="F:RNA binding"/>
    <property type="evidence" value="ECO:0007669"/>
    <property type="project" value="InterPro"/>
</dbReference>
<keyword evidence="2" id="KW-0689">Ribosomal protein</keyword>
<dbReference type="SUPFAM" id="SSF50104">
    <property type="entry name" value="Translation proteins SH3-like domain"/>
    <property type="match status" value="1"/>
</dbReference>
<name>A0AAV5WAJ4_9BILA</name>
<evidence type="ECO:0000259" key="6">
    <source>
        <dbReference type="Pfam" id="PF01929"/>
    </source>
</evidence>
<dbReference type="GO" id="GO:0003735">
    <property type="term" value="F:structural constituent of ribosome"/>
    <property type="evidence" value="ECO:0007669"/>
    <property type="project" value="InterPro"/>
</dbReference>
<evidence type="ECO:0000313" key="7">
    <source>
        <dbReference type="EMBL" id="GMT28548.1"/>
    </source>
</evidence>
<dbReference type="PANTHER" id="PTHR11127:SF2">
    <property type="entry name" value="LARGE RIBOSOMAL SUBUNIT PROTEIN EL14"/>
    <property type="match status" value="1"/>
</dbReference>
<dbReference type="InterPro" id="IPR039660">
    <property type="entry name" value="Ribosomal_eL14"/>
</dbReference>
<evidence type="ECO:0000313" key="8">
    <source>
        <dbReference type="Proteomes" id="UP001432322"/>
    </source>
</evidence>
<evidence type="ECO:0000256" key="2">
    <source>
        <dbReference type="ARBA" id="ARBA00022980"/>
    </source>
</evidence>
<dbReference type="Proteomes" id="UP001432322">
    <property type="component" value="Unassembled WGS sequence"/>
</dbReference>
<dbReference type="GO" id="GO:0042273">
    <property type="term" value="P:ribosomal large subunit biogenesis"/>
    <property type="evidence" value="ECO:0007669"/>
    <property type="project" value="TreeGrafter"/>
</dbReference>
<dbReference type="GO" id="GO:0006412">
    <property type="term" value="P:translation"/>
    <property type="evidence" value="ECO:0007669"/>
    <property type="project" value="InterPro"/>
</dbReference>
<dbReference type="EMBL" id="BTSY01000005">
    <property type="protein sequence ID" value="GMT28548.1"/>
    <property type="molecule type" value="Genomic_DNA"/>
</dbReference>
<comment type="similarity">
    <text evidence="1">Belongs to the eukaryotic ribosomal protein eL14 family.</text>
</comment>
<proteinExistence type="inferred from homology"/>
<reference evidence="7" key="1">
    <citation type="submission" date="2023-10" db="EMBL/GenBank/DDBJ databases">
        <title>Genome assembly of Pristionchus species.</title>
        <authorList>
            <person name="Yoshida K."/>
            <person name="Sommer R.J."/>
        </authorList>
    </citation>
    <scope>NUCLEOTIDE SEQUENCE</scope>
    <source>
        <strain evidence="7">RS5133</strain>
    </source>
</reference>
<evidence type="ECO:0000256" key="3">
    <source>
        <dbReference type="ARBA" id="ARBA00023274"/>
    </source>
</evidence>
<dbReference type="CDD" id="cd23702">
    <property type="entry name" value="eL14"/>
    <property type="match status" value="1"/>
</dbReference>
<dbReference type="InterPro" id="IPR014722">
    <property type="entry name" value="Rib_uL2_dom2"/>
</dbReference>